<sequence>MIAACLAYIWIVFLGTLAIRQGWDKIIHRTDRCDLSLFQLGLKLLNHFSDHDILIPVAFQIFNPTE</sequence>
<protein>
    <submittedName>
        <fullName evidence="1">Uncharacterized protein</fullName>
    </submittedName>
</protein>
<proteinExistence type="predicted"/>
<organism evidence="1 2">
    <name type="scientific">Desulfonema magnum</name>
    <dbReference type="NCBI Taxonomy" id="45655"/>
    <lineage>
        <taxon>Bacteria</taxon>
        <taxon>Pseudomonadati</taxon>
        <taxon>Thermodesulfobacteriota</taxon>
        <taxon>Desulfobacteria</taxon>
        <taxon>Desulfobacterales</taxon>
        <taxon>Desulfococcaceae</taxon>
        <taxon>Desulfonema</taxon>
    </lineage>
</organism>
<dbReference type="RefSeq" id="WP_207682110.1">
    <property type="nucleotide sequence ID" value="NZ_CP061800.1"/>
</dbReference>
<dbReference type="AlphaFoldDB" id="A0A975GN47"/>
<gene>
    <name evidence="1" type="ORF">dnm_025270</name>
</gene>
<dbReference type="KEGG" id="dmm:dnm_025270"/>
<evidence type="ECO:0000313" key="1">
    <source>
        <dbReference type="EMBL" id="QTA86503.1"/>
    </source>
</evidence>
<evidence type="ECO:0000313" key="2">
    <source>
        <dbReference type="Proteomes" id="UP000663722"/>
    </source>
</evidence>
<dbReference type="EMBL" id="CP061800">
    <property type="protein sequence ID" value="QTA86503.1"/>
    <property type="molecule type" value="Genomic_DNA"/>
</dbReference>
<name>A0A975GN47_9BACT</name>
<accession>A0A975GN47</accession>
<dbReference type="Proteomes" id="UP000663722">
    <property type="component" value="Chromosome"/>
</dbReference>
<keyword evidence="2" id="KW-1185">Reference proteome</keyword>
<reference evidence="1" key="1">
    <citation type="journal article" date="2021" name="Microb. Physiol.">
        <title>Proteogenomic Insights into the Physiology of Marine, Sulfate-Reducing, Filamentous Desulfonema limicola and Desulfonema magnum.</title>
        <authorList>
            <person name="Schnaars V."/>
            <person name="Wohlbrand L."/>
            <person name="Scheve S."/>
            <person name="Hinrichs C."/>
            <person name="Reinhardt R."/>
            <person name="Rabus R."/>
        </authorList>
    </citation>
    <scope>NUCLEOTIDE SEQUENCE</scope>
    <source>
        <strain evidence="1">4be13</strain>
    </source>
</reference>